<dbReference type="Pfam" id="PF00005">
    <property type="entry name" value="ABC_tran"/>
    <property type="match status" value="1"/>
</dbReference>
<dbReference type="InterPro" id="IPR003593">
    <property type="entry name" value="AAA+_ATPase"/>
</dbReference>
<dbReference type="PANTHER" id="PTHR42781:SF5">
    <property type="entry name" value="PUTRESCINE TRANSPORT ATP-BINDING PROTEIN POTG"/>
    <property type="match status" value="1"/>
</dbReference>
<dbReference type="AlphaFoldDB" id="A0A2I1IMR9"/>
<evidence type="ECO:0000259" key="12">
    <source>
        <dbReference type="PROSITE" id="PS50893"/>
    </source>
</evidence>
<dbReference type="PANTHER" id="PTHR42781">
    <property type="entry name" value="SPERMIDINE/PUTRESCINE IMPORT ATP-BINDING PROTEIN POTA"/>
    <property type="match status" value="1"/>
</dbReference>
<dbReference type="GO" id="GO:0016887">
    <property type="term" value="F:ATP hydrolysis activity"/>
    <property type="evidence" value="ECO:0007669"/>
    <property type="project" value="InterPro"/>
</dbReference>
<protein>
    <recommendedName>
        <fullName evidence="11">ABC-type quaternary amine transporter</fullName>
        <ecNumber evidence="11">7.6.2.9</ecNumber>
    </recommendedName>
</protein>
<dbReference type="GO" id="GO:0015408">
    <property type="term" value="F:ABC-type ferric iron transporter activity"/>
    <property type="evidence" value="ECO:0007669"/>
    <property type="project" value="InterPro"/>
</dbReference>
<evidence type="ECO:0000256" key="5">
    <source>
        <dbReference type="ARBA" id="ARBA00022741"/>
    </source>
</evidence>
<dbReference type="InterPro" id="IPR017871">
    <property type="entry name" value="ABC_transporter-like_CS"/>
</dbReference>
<keyword evidence="6 13" id="KW-0067">ATP-binding</keyword>
<dbReference type="GeneID" id="35866354"/>
<evidence type="ECO:0000256" key="9">
    <source>
        <dbReference type="ARBA" id="ARBA00023065"/>
    </source>
</evidence>
<dbReference type="SMART" id="SM00382">
    <property type="entry name" value="AAA"/>
    <property type="match status" value="1"/>
</dbReference>
<evidence type="ECO:0000256" key="3">
    <source>
        <dbReference type="ARBA" id="ARBA00022496"/>
    </source>
</evidence>
<dbReference type="GO" id="GO:0005524">
    <property type="term" value="F:ATP binding"/>
    <property type="evidence" value="ECO:0007669"/>
    <property type="project" value="UniProtKB-KW"/>
</dbReference>
<evidence type="ECO:0000256" key="10">
    <source>
        <dbReference type="ARBA" id="ARBA00023136"/>
    </source>
</evidence>
<gene>
    <name evidence="13" type="ORF">CYJ19_06185</name>
</gene>
<evidence type="ECO:0000313" key="14">
    <source>
        <dbReference type="Proteomes" id="UP000235122"/>
    </source>
</evidence>
<dbReference type="InterPro" id="IPR027417">
    <property type="entry name" value="P-loop_NTPase"/>
</dbReference>
<evidence type="ECO:0000256" key="11">
    <source>
        <dbReference type="ARBA" id="ARBA00066388"/>
    </source>
</evidence>
<evidence type="ECO:0000256" key="2">
    <source>
        <dbReference type="ARBA" id="ARBA00022475"/>
    </source>
</evidence>
<evidence type="ECO:0000313" key="13">
    <source>
        <dbReference type="EMBL" id="PKY72428.1"/>
    </source>
</evidence>
<evidence type="ECO:0000256" key="1">
    <source>
        <dbReference type="ARBA" id="ARBA00022448"/>
    </source>
</evidence>
<keyword evidence="3" id="KW-0410">Iron transport</keyword>
<keyword evidence="5" id="KW-0547">Nucleotide-binding</keyword>
<proteinExistence type="predicted"/>
<keyword evidence="4" id="KW-0997">Cell inner membrane</keyword>
<accession>A0A2I1IMR9</accession>
<keyword evidence="1" id="KW-0813">Transport</keyword>
<feature type="domain" description="ABC transporter" evidence="12">
    <location>
        <begin position="2"/>
        <end position="229"/>
    </location>
</feature>
<evidence type="ECO:0000256" key="8">
    <source>
        <dbReference type="ARBA" id="ARBA00023004"/>
    </source>
</evidence>
<dbReference type="Proteomes" id="UP000235122">
    <property type="component" value="Unassembled WGS sequence"/>
</dbReference>
<dbReference type="InterPro" id="IPR003439">
    <property type="entry name" value="ABC_transporter-like_ATP-bd"/>
</dbReference>
<keyword evidence="9" id="KW-0406">Ion transport</keyword>
<reference evidence="13 14" key="1">
    <citation type="submission" date="2017-12" db="EMBL/GenBank/DDBJ databases">
        <title>Phylogenetic diversity of female urinary microbiome.</title>
        <authorList>
            <person name="Thomas-White K."/>
            <person name="Wolfe A.J."/>
        </authorList>
    </citation>
    <scope>NUCLEOTIDE SEQUENCE [LARGE SCALE GENOMIC DNA]</scope>
    <source>
        <strain evidence="13 14">UMB0402</strain>
    </source>
</reference>
<keyword evidence="10" id="KW-0472">Membrane</keyword>
<dbReference type="PROSITE" id="PS00211">
    <property type="entry name" value="ABC_TRANSPORTER_1"/>
    <property type="match status" value="1"/>
</dbReference>
<keyword evidence="8" id="KW-0408">Iron</keyword>
<evidence type="ECO:0000256" key="4">
    <source>
        <dbReference type="ARBA" id="ARBA00022519"/>
    </source>
</evidence>
<sequence>MLQVKDLTVKYGSTVAVDSVSMDVAEGEIVALLGPSGSGKSSLLRAVLGLEPVAQGKIVWDGHDLSGVPTYQRGFGLMFQDGQLFAHRDVAGNIAYGLKGSGAQKQERVRELLDLVGLKDYAPRQVSELSGGEAQRVALARSLAPRPKLLGLDEPLSALDRKLREGLAVQLRQILTAEGTAGIYVTHDQDEAFTVADKIGVLIAGRLAAFGTPAQVWTQPGTRSVAEFLGYGPFVSPELAAKLGARVPRGAALVGLAPGALRVCFEGEGAHLRVDSVHVRRGSVNVQVILPDGQLAGASAPLTHEAEAISEGEQVGVRVDQTRLAAIEKSQERQ</sequence>
<organism evidence="13 14">
    <name type="scientific">Winkia neuii</name>
    <dbReference type="NCBI Taxonomy" id="33007"/>
    <lineage>
        <taxon>Bacteria</taxon>
        <taxon>Bacillati</taxon>
        <taxon>Actinomycetota</taxon>
        <taxon>Actinomycetes</taxon>
        <taxon>Actinomycetales</taxon>
        <taxon>Actinomycetaceae</taxon>
        <taxon>Winkia</taxon>
    </lineage>
</organism>
<keyword evidence="2" id="KW-1003">Cell membrane</keyword>
<dbReference type="FunFam" id="3.40.50.300:FF:000425">
    <property type="entry name" value="Probable ABC transporter, ATP-binding subunit"/>
    <property type="match status" value="1"/>
</dbReference>
<dbReference type="GO" id="GO:0016020">
    <property type="term" value="C:membrane"/>
    <property type="evidence" value="ECO:0007669"/>
    <property type="project" value="InterPro"/>
</dbReference>
<dbReference type="SUPFAM" id="SSF52540">
    <property type="entry name" value="P-loop containing nucleoside triphosphate hydrolases"/>
    <property type="match status" value="1"/>
</dbReference>
<dbReference type="CDD" id="cd03259">
    <property type="entry name" value="ABC_Carb_Solutes_like"/>
    <property type="match status" value="1"/>
</dbReference>
<keyword evidence="7" id="KW-1278">Translocase</keyword>
<dbReference type="PROSITE" id="PS50893">
    <property type="entry name" value="ABC_TRANSPORTER_2"/>
    <property type="match status" value="1"/>
</dbReference>
<evidence type="ECO:0000256" key="7">
    <source>
        <dbReference type="ARBA" id="ARBA00022967"/>
    </source>
</evidence>
<dbReference type="STRING" id="33007.HMPREF3198_00012"/>
<dbReference type="GO" id="GO:0015418">
    <property type="term" value="F:ABC-type quaternary ammonium compound transporting activity"/>
    <property type="evidence" value="ECO:0007669"/>
    <property type="project" value="UniProtKB-EC"/>
</dbReference>
<dbReference type="Gene3D" id="3.40.50.300">
    <property type="entry name" value="P-loop containing nucleotide triphosphate hydrolases"/>
    <property type="match status" value="1"/>
</dbReference>
<dbReference type="EMBL" id="PKKO01000003">
    <property type="protein sequence ID" value="PKY72428.1"/>
    <property type="molecule type" value="Genomic_DNA"/>
</dbReference>
<dbReference type="EC" id="7.6.2.9" evidence="11"/>
<dbReference type="InterPro" id="IPR015853">
    <property type="entry name" value="ABC_transpr_FbpC"/>
</dbReference>
<dbReference type="InterPro" id="IPR050093">
    <property type="entry name" value="ABC_SmlMolc_Importer"/>
</dbReference>
<name>A0A2I1IMR9_9ACTO</name>
<comment type="caution">
    <text evidence="13">The sequence shown here is derived from an EMBL/GenBank/DDBJ whole genome shotgun (WGS) entry which is preliminary data.</text>
</comment>
<keyword evidence="14" id="KW-1185">Reference proteome</keyword>
<evidence type="ECO:0000256" key="6">
    <source>
        <dbReference type="ARBA" id="ARBA00022840"/>
    </source>
</evidence>
<dbReference type="RefSeq" id="WP_024332306.1">
    <property type="nucleotide sequence ID" value="NZ_JASOXK010000013.1"/>
</dbReference>